<dbReference type="AlphaFoldDB" id="W7U3S2"/>
<accession>W7U3S2</accession>
<feature type="compositionally biased region" description="Polar residues" evidence="1">
    <location>
        <begin position="83"/>
        <end position="94"/>
    </location>
</feature>
<feature type="compositionally biased region" description="Polar residues" evidence="1">
    <location>
        <begin position="115"/>
        <end position="128"/>
    </location>
</feature>
<feature type="compositionally biased region" description="Low complexity" evidence="1">
    <location>
        <begin position="1"/>
        <end position="23"/>
    </location>
</feature>
<gene>
    <name evidence="2" type="ORF">Naga_100584g2</name>
</gene>
<protein>
    <submittedName>
        <fullName evidence="2">Uncharacterized protein</fullName>
    </submittedName>
</protein>
<proteinExistence type="predicted"/>
<keyword evidence="3" id="KW-1185">Reference proteome</keyword>
<organism evidence="2 3">
    <name type="scientific">Nannochloropsis gaditana</name>
    <dbReference type="NCBI Taxonomy" id="72520"/>
    <lineage>
        <taxon>Eukaryota</taxon>
        <taxon>Sar</taxon>
        <taxon>Stramenopiles</taxon>
        <taxon>Ochrophyta</taxon>
        <taxon>Eustigmatophyceae</taxon>
        <taxon>Eustigmatales</taxon>
        <taxon>Monodopsidaceae</taxon>
        <taxon>Nannochloropsis</taxon>
    </lineage>
</organism>
<evidence type="ECO:0000313" key="3">
    <source>
        <dbReference type="Proteomes" id="UP000019335"/>
    </source>
</evidence>
<comment type="caution">
    <text evidence="2">The sequence shown here is derived from an EMBL/GenBank/DDBJ whole genome shotgun (WGS) entry which is preliminary data.</text>
</comment>
<dbReference type="Proteomes" id="UP000019335">
    <property type="component" value="Chromosome 7"/>
</dbReference>
<evidence type="ECO:0000256" key="1">
    <source>
        <dbReference type="SAM" id="MobiDB-lite"/>
    </source>
</evidence>
<feature type="region of interest" description="Disordered" evidence="1">
    <location>
        <begin position="82"/>
        <end position="134"/>
    </location>
</feature>
<name>W7U3S2_9STRA</name>
<feature type="compositionally biased region" description="Basic and acidic residues" evidence="1">
    <location>
        <begin position="98"/>
        <end position="111"/>
    </location>
</feature>
<feature type="region of interest" description="Disordered" evidence="1">
    <location>
        <begin position="1"/>
        <end position="45"/>
    </location>
</feature>
<evidence type="ECO:0000313" key="2">
    <source>
        <dbReference type="EMBL" id="EWM27364.1"/>
    </source>
</evidence>
<sequence length="181" mass="19711">MSVNRRSSSSAARVPVPASAVSNRGVPTPRTRGAHSNPASLPGGYANVPGNVAIESVSQTSTLTTPVLRGASAESLTARRIRTTYQRLNPSASPAQRIRRDVAERRDRMEESPDGQETNQQCPWSDENSSQDKTDAWVALAKDEESDQAMHASWDHSTVTDVCATLKKLAASLDEDKWMYE</sequence>
<dbReference type="EMBL" id="AZIL01000480">
    <property type="protein sequence ID" value="EWM27364.1"/>
    <property type="molecule type" value="Genomic_DNA"/>
</dbReference>
<reference evidence="2 3" key="1">
    <citation type="journal article" date="2014" name="Mol. Plant">
        <title>Chromosome Scale Genome Assembly and Transcriptome Profiling of Nannochloropsis gaditana in Nitrogen Depletion.</title>
        <authorList>
            <person name="Corteggiani Carpinelli E."/>
            <person name="Telatin A."/>
            <person name="Vitulo N."/>
            <person name="Forcato C."/>
            <person name="D'Angelo M."/>
            <person name="Schiavon R."/>
            <person name="Vezzi A."/>
            <person name="Giacometti G.M."/>
            <person name="Morosinotto T."/>
            <person name="Valle G."/>
        </authorList>
    </citation>
    <scope>NUCLEOTIDE SEQUENCE [LARGE SCALE GENOMIC DNA]</scope>
    <source>
        <strain evidence="2 3">B-31</strain>
    </source>
</reference>